<dbReference type="SUPFAM" id="SSF53474">
    <property type="entry name" value="alpha/beta-Hydrolases"/>
    <property type="match status" value="1"/>
</dbReference>
<feature type="region of interest" description="Disordered" evidence="1">
    <location>
        <begin position="1"/>
        <end position="61"/>
    </location>
</feature>
<feature type="compositionally biased region" description="Basic and acidic residues" evidence="1">
    <location>
        <begin position="40"/>
        <end position="54"/>
    </location>
</feature>
<comment type="caution">
    <text evidence="3">The sequence shown here is derived from an EMBL/GenBank/DDBJ whole genome shotgun (WGS) entry which is preliminary data.</text>
</comment>
<dbReference type="Pfam" id="PF07859">
    <property type="entry name" value="Abhydrolase_3"/>
    <property type="match status" value="1"/>
</dbReference>
<proteinExistence type="predicted"/>
<protein>
    <recommendedName>
        <fullName evidence="2">Alpha/beta hydrolase fold-3 domain-containing protein</fullName>
    </recommendedName>
</protein>
<dbReference type="GO" id="GO:0004771">
    <property type="term" value="F:sterol ester esterase activity"/>
    <property type="evidence" value="ECO:0007669"/>
    <property type="project" value="TreeGrafter"/>
</dbReference>
<dbReference type="InterPro" id="IPR013094">
    <property type="entry name" value="AB_hydrolase_3"/>
</dbReference>
<reference evidence="3" key="1">
    <citation type="submission" date="2020-04" db="EMBL/GenBank/DDBJ databases">
        <title>Analysis of mating type loci in Filobasidium floriforme.</title>
        <authorList>
            <person name="Nowrousian M."/>
        </authorList>
    </citation>
    <scope>NUCLEOTIDE SEQUENCE</scope>
    <source>
        <strain evidence="3">CBS 6242</strain>
    </source>
</reference>
<name>A0A8K0NQK0_9TREE</name>
<dbReference type="AlphaFoldDB" id="A0A8K0NQK0"/>
<dbReference type="GO" id="GO:0005829">
    <property type="term" value="C:cytosol"/>
    <property type="evidence" value="ECO:0007669"/>
    <property type="project" value="TreeGrafter"/>
</dbReference>
<evidence type="ECO:0000259" key="2">
    <source>
        <dbReference type="Pfam" id="PF07859"/>
    </source>
</evidence>
<accession>A0A8K0NQK0</accession>
<dbReference type="PANTHER" id="PTHR23025:SF3">
    <property type="entry name" value="HORMONE-SENSITIVE LIPASE"/>
    <property type="match status" value="1"/>
</dbReference>
<feature type="domain" description="Alpha/beta hydrolase fold-3" evidence="2">
    <location>
        <begin position="155"/>
        <end position="374"/>
    </location>
</feature>
<evidence type="ECO:0000313" key="3">
    <source>
        <dbReference type="EMBL" id="KAG7548980.1"/>
    </source>
</evidence>
<keyword evidence="4" id="KW-1185">Reference proteome</keyword>
<dbReference type="Gene3D" id="3.40.50.1820">
    <property type="entry name" value="alpha/beta hydrolase"/>
    <property type="match status" value="1"/>
</dbReference>
<sequence length="461" mass="51330">MASTEDQPIPPNNTVSGPPEPRVETDGTGNHKASLQPESGEGKSKQESDPRAAFDDPSQYGSDLSPYNKFQSLRIWATGTSLRNIVDGASVFYNYRFFHKERWSIYLNLGDDENGNPIPKLRILIYLPLRGRDYALRGWVKPGEETGKPKKRGVVVHLAGGGFTMCRPENEGHLCRTLCDTLSSVVISPDYAKAPQHPFPVALNQCYALIRWIADPDGLFQFLSTSGTPSIKTFLPNVDPTRIALSGGSSGGNLAAALVVKCMDGPSLPLDARIVGLGLLYAMIDVTVPFQEKLKDVPDKSKVLPRWLTRLFLDGYLDQLRIPANAEKLRDPYLSPALCSHEQLERFPKTVVVTAENDYLCKEGEIFADRLEKEAGFSIARDGNKKIGDGHGKLWRKTFKNVGHGFDIAPNLTKETQRIHGQAREEAWGMICEAFDQELSERKRWAKRDDDRRSSPESSMQ</sequence>
<organism evidence="3 4">
    <name type="scientific">Filobasidium floriforme</name>
    <dbReference type="NCBI Taxonomy" id="5210"/>
    <lineage>
        <taxon>Eukaryota</taxon>
        <taxon>Fungi</taxon>
        <taxon>Dikarya</taxon>
        <taxon>Basidiomycota</taxon>
        <taxon>Agaricomycotina</taxon>
        <taxon>Tremellomycetes</taxon>
        <taxon>Filobasidiales</taxon>
        <taxon>Filobasidiaceae</taxon>
        <taxon>Filobasidium</taxon>
    </lineage>
</organism>
<dbReference type="EMBL" id="JABELV010000056">
    <property type="protein sequence ID" value="KAG7548980.1"/>
    <property type="molecule type" value="Genomic_DNA"/>
</dbReference>
<feature type="compositionally biased region" description="Polar residues" evidence="1">
    <location>
        <begin position="27"/>
        <end position="37"/>
    </location>
</feature>
<gene>
    <name evidence="3" type="ORF">FFLO_03185</name>
</gene>
<dbReference type="InterPro" id="IPR029058">
    <property type="entry name" value="AB_hydrolase_fold"/>
</dbReference>
<dbReference type="GO" id="GO:0004806">
    <property type="term" value="F:triacylglycerol lipase activity"/>
    <property type="evidence" value="ECO:0007669"/>
    <property type="project" value="TreeGrafter"/>
</dbReference>
<evidence type="ECO:0000313" key="4">
    <source>
        <dbReference type="Proteomes" id="UP000812966"/>
    </source>
</evidence>
<feature type="compositionally biased region" description="Polar residues" evidence="1">
    <location>
        <begin position="1"/>
        <end position="16"/>
    </location>
</feature>
<dbReference type="Proteomes" id="UP000812966">
    <property type="component" value="Unassembled WGS sequence"/>
</dbReference>
<dbReference type="PANTHER" id="PTHR23025">
    <property type="entry name" value="TRIACYLGLYCEROL LIPASE"/>
    <property type="match status" value="1"/>
</dbReference>
<evidence type="ECO:0000256" key="1">
    <source>
        <dbReference type="SAM" id="MobiDB-lite"/>
    </source>
</evidence>
<dbReference type="GO" id="GO:0019433">
    <property type="term" value="P:triglyceride catabolic process"/>
    <property type="evidence" value="ECO:0007669"/>
    <property type="project" value="TreeGrafter"/>
</dbReference>